<reference evidence="2" key="2">
    <citation type="submission" date="2018-12" db="EMBL/GenBank/DDBJ databases">
        <title>Maribacter lutimaris sp. nov., isolated from marine sediment.</title>
        <authorList>
            <person name="Kim K.K."/>
        </authorList>
    </citation>
    <scope>NUCLEOTIDE SEQUENCE [LARGE SCALE GENOMIC DNA]</scope>
    <source>
        <strain evidence="2">PoM-212</strain>
    </source>
</reference>
<gene>
    <name evidence="1" type="ORF">DZC72_15890</name>
</gene>
<protein>
    <submittedName>
        <fullName evidence="1">Uncharacterized protein</fullName>
    </submittedName>
</protein>
<name>A0A426RFF3_9FLAO</name>
<accession>A0A426RFF3</accession>
<reference evidence="2" key="1">
    <citation type="submission" date="2018-08" db="EMBL/GenBank/DDBJ databases">
        <authorList>
            <person name="Khan S.A."/>
            <person name="J S.E."/>
        </authorList>
    </citation>
    <scope>NUCLEOTIDE SEQUENCE [LARGE SCALE GENOMIC DNA]</scope>
    <source>
        <strain evidence="2">PoM-212</strain>
    </source>
</reference>
<keyword evidence="2" id="KW-1185">Reference proteome</keyword>
<dbReference type="Proteomes" id="UP000286990">
    <property type="component" value="Unassembled WGS sequence"/>
</dbReference>
<evidence type="ECO:0000313" key="1">
    <source>
        <dbReference type="EMBL" id="RRQ47840.1"/>
    </source>
</evidence>
<proteinExistence type="predicted"/>
<evidence type="ECO:0000313" key="2">
    <source>
        <dbReference type="Proteomes" id="UP000286990"/>
    </source>
</evidence>
<organism evidence="1 2">
    <name type="scientific">Maribacter algicola</name>
    <dbReference type="NCBI Taxonomy" id="2498892"/>
    <lineage>
        <taxon>Bacteria</taxon>
        <taxon>Pseudomonadati</taxon>
        <taxon>Bacteroidota</taxon>
        <taxon>Flavobacteriia</taxon>
        <taxon>Flavobacteriales</taxon>
        <taxon>Flavobacteriaceae</taxon>
        <taxon>Maribacter</taxon>
    </lineage>
</organism>
<comment type="caution">
    <text evidence="1">The sequence shown here is derived from an EMBL/GenBank/DDBJ whole genome shotgun (WGS) entry which is preliminary data.</text>
</comment>
<sequence>MIEMTAEGLLRFENSSNKKTLKQNKIKMTNHIGIGCAFPSKLRFENQNLTKTKKQAICFSLLSIYS</sequence>
<dbReference type="AlphaFoldDB" id="A0A426RFF3"/>
<dbReference type="EMBL" id="QUSX01000003">
    <property type="protein sequence ID" value="RRQ47840.1"/>
    <property type="molecule type" value="Genomic_DNA"/>
</dbReference>